<keyword evidence="4" id="KW-0547">Nucleotide-binding</keyword>
<dbReference type="Pfam" id="PF03129">
    <property type="entry name" value="HGTP_anticodon"/>
    <property type="match status" value="2"/>
</dbReference>
<dbReference type="EC" id="6.1.1.15" evidence="1"/>
<dbReference type="SMART" id="SM00946">
    <property type="entry name" value="ProRS-C_1"/>
    <property type="match status" value="1"/>
</dbReference>
<evidence type="ECO:0000256" key="5">
    <source>
        <dbReference type="ARBA" id="ARBA00022840"/>
    </source>
</evidence>
<dbReference type="InterPro" id="IPR004499">
    <property type="entry name" value="Pro-tRNA-ligase_IIa_arc-type"/>
</dbReference>
<dbReference type="Pfam" id="PF09180">
    <property type="entry name" value="ProRS-C_1"/>
    <property type="match status" value="1"/>
</dbReference>
<dbReference type="Gene3D" id="3.90.960.10">
    <property type="entry name" value="YbaK/aminoacyl-tRNA synthetase-associated domain"/>
    <property type="match status" value="1"/>
</dbReference>
<evidence type="ECO:0000256" key="8">
    <source>
        <dbReference type="ARBA" id="ARBA00029731"/>
    </source>
</evidence>
<dbReference type="NCBIfam" id="TIGR00408">
    <property type="entry name" value="proS_fam_I"/>
    <property type="match status" value="1"/>
</dbReference>
<proteinExistence type="inferred from homology"/>
<evidence type="ECO:0000256" key="6">
    <source>
        <dbReference type="ARBA" id="ARBA00022917"/>
    </source>
</evidence>
<dbReference type="FunFam" id="3.40.50.800:FF:000005">
    <property type="entry name" value="bifunctional glutamate/proline--tRNA ligase"/>
    <property type="match status" value="1"/>
</dbReference>
<dbReference type="InterPro" id="IPR016061">
    <property type="entry name" value="Pro-tRNA_ligase_II_C"/>
</dbReference>
<dbReference type="HAMAP" id="MF_01571">
    <property type="entry name" value="Pro_tRNA_synth_type3"/>
    <property type="match status" value="1"/>
</dbReference>
<dbReference type="InterPro" id="IPR045864">
    <property type="entry name" value="aa-tRNA-synth_II/BPL/LPL"/>
</dbReference>
<dbReference type="Gene3D" id="3.30.930.10">
    <property type="entry name" value="Bira Bifunctional Protein, Domain 2"/>
    <property type="match status" value="2"/>
</dbReference>
<comment type="caution">
    <text evidence="12">The sequence shown here is derived from an EMBL/GenBank/DDBJ whole genome shotgun (WGS) entry which is preliminary data.</text>
</comment>
<protein>
    <recommendedName>
        <fullName evidence="2">Proline--tRNA ligase</fullName>
        <ecNumber evidence="1">6.1.1.15</ecNumber>
    </recommendedName>
    <alternativeName>
        <fullName evidence="8">Prolyl-tRNA synthetase</fullName>
    </alternativeName>
</protein>
<reference evidence="12 13" key="1">
    <citation type="submission" date="2020-04" db="EMBL/GenBank/DDBJ databases">
        <title>Perkinsus olseni comparative genomics.</title>
        <authorList>
            <person name="Bogema D.R."/>
        </authorList>
    </citation>
    <scope>NUCLEOTIDE SEQUENCE [LARGE SCALE GENOMIC DNA]</scope>
    <source>
        <strain evidence="12">00978-12</strain>
    </source>
</reference>
<dbReference type="Proteomes" id="UP000541610">
    <property type="component" value="Unassembled WGS sequence"/>
</dbReference>
<dbReference type="InterPro" id="IPR036754">
    <property type="entry name" value="YbaK/aa-tRNA-synt-asso_dom_sf"/>
</dbReference>
<dbReference type="SUPFAM" id="SSF55826">
    <property type="entry name" value="YbaK/ProRS associated domain"/>
    <property type="match status" value="1"/>
</dbReference>
<dbReference type="GO" id="GO:0005737">
    <property type="term" value="C:cytoplasm"/>
    <property type="evidence" value="ECO:0007669"/>
    <property type="project" value="InterPro"/>
</dbReference>
<dbReference type="InterPro" id="IPR007214">
    <property type="entry name" value="YbaK/aa-tRNA-synth-assoc-dom"/>
</dbReference>
<dbReference type="Pfam" id="PF04073">
    <property type="entry name" value="tRNA_edit"/>
    <property type="match status" value="1"/>
</dbReference>
<comment type="catalytic activity">
    <reaction evidence="9">
        <text>tRNA(Pro) + L-proline + ATP = L-prolyl-tRNA(Pro) + AMP + diphosphate</text>
        <dbReference type="Rhea" id="RHEA:14305"/>
        <dbReference type="Rhea" id="RHEA-COMP:9700"/>
        <dbReference type="Rhea" id="RHEA-COMP:9702"/>
        <dbReference type="ChEBI" id="CHEBI:30616"/>
        <dbReference type="ChEBI" id="CHEBI:33019"/>
        <dbReference type="ChEBI" id="CHEBI:60039"/>
        <dbReference type="ChEBI" id="CHEBI:78442"/>
        <dbReference type="ChEBI" id="CHEBI:78532"/>
        <dbReference type="ChEBI" id="CHEBI:456215"/>
        <dbReference type="EC" id="6.1.1.15"/>
    </reaction>
</comment>
<dbReference type="Gene3D" id="3.30.110.30">
    <property type="entry name" value="C-terminal domain of ProRS"/>
    <property type="match status" value="1"/>
</dbReference>
<dbReference type="CDD" id="cd00778">
    <property type="entry name" value="ProRS_core_arch_euk"/>
    <property type="match status" value="1"/>
</dbReference>
<dbReference type="InterPro" id="IPR033721">
    <property type="entry name" value="ProRS_core_arch_euk"/>
</dbReference>
<organism evidence="12 13">
    <name type="scientific">Perkinsus olseni</name>
    <name type="common">Perkinsus atlanticus</name>
    <dbReference type="NCBI Taxonomy" id="32597"/>
    <lineage>
        <taxon>Eukaryota</taxon>
        <taxon>Sar</taxon>
        <taxon>Alveolata</taxon>
        <taxon>Perkinsozoa</taxon>
        <taxon>Perkinsea</taxon>
        <taxon>Perkinsida</taxon>
        <taxon>Perkinsidae</taxon>
        <taxon>Perkinsus</taxon>
    </lineage>
</organism>
<dbReference type="InterPro" id="IPR017449">
    <property type="entry name" value="Pro-tRNA_synth_II"/>
</dbReference>
<dbReference type="FunFam" id="3.90.960.10:FF:000005">
    <property type="entry name" value="Putative prolyl-tRNA synthetase"/>
    <property type="match status" value="1"/>
</dbReference>
<feature type="domain" description="Aminoacyl-transfer RNA synthetases class-II family profile" evidence="11">
    <location>
        <begin position="821"/>
        <end position="1109"/>
    </location>
</feature>
<dbReference type="InterPro" id="IPR006195">
    <property type="entry name" value="aa-tRNA-synth_II"/>
</dbReference>
<dbReference type="AlphaFoldDB" id="A0A7J6NNW4"/>
<dbReference type="GO" id="GO:0006433">
    <property type="term" value="P:prolyl-tRNA aminoacylation"/>
    <property type="evidence" value="ECO:0007669"/>
    <property type="project" value="InterPro"/>
</dbReference>
<evidence type="ECO:0000256" key="10">
    <source>
        <dbReference type="SAM" id="MobiDB-lite"/>
    </source>
</evidence>
<evidence type="ECO:0000313" key="13">
    <source>
        <dbReference type="Proteomes" id="UP000541610"/>
    </source>
</evidence>
<evidence type="ECO:0000256" key="2">
    <source>
        <dbReference type="ARBA" id="ARBA00019110"/>
    </source>
</evidence>
<dbReference type="SUPFAM" id="SSF55681">
    <property type="entry name" value="Class II aaRS and biotin synthetases"/>
    <property type="match status" value="2"/>
</dbReference>
<dbReference type="GO" id="GO:0004827">
    <property type="term" value="F:proline-tRNA ligase activity"/>
    <property type="evidence" value="ECO:0007669"/>
    <property type="project" value="UniProtKB-EC"/>
</dbReference>
<dbReference type="Pfam" id="PF00587">
    <property type="entry name" value="tRNA-synt_2b"/>
    <property type="match status" value="1"/>
</dbReference>
<keyword evidence="7" id="KW-0030">Aminoacyl-tRNA synthetase</keyword>
<evidence type="ECO:0000256" key="3">
    <source>
        <dbReference type="ARBA" id="ARBA00022598"/>
    </source>
</evidence>
<dbReference type="InterPro" id="IPR002316">
    <property type="entry name" value="Pro-tRNA-ligase_IIa"/>
</dbReference>
<feature type="region of interest" description="Disordered" evidence="10">
    <location>
        <begin position="168"/>
        <end position="200"/>
    </location>
</feature>
<feature type="domain" description="Aminoacyl-transfer RNA synthetases class-II family profile" evidence="11">
    <location>
        <begin position="250"/>
        <end position="493"/>
    </location>
</feature>
<dbReference type="InterPro" id="IPR002314">
    <property type="entry name" value="aa-tRNA-synt_IIb"/>
</dbReference>
<dbReference type="OrthoDB" id="1350766at2759"/>
<evidence type="ECO:0000313" key="12">
    <source>
        <dbReference type="EMBL" id="KAF4685157.1"/>
    </source>
</evidence>
<dbReference type="CDD" id="cd04335">
    <property type="entry name" value="PrdX_deacylase"/>
    <property type="match status" value="1"/>
</dbReference>
<dbReference type="GO" id="GO:0005524">
    <property type="term" value="F:ATP binding"/>
    <property type="evidence" value="ECO:0007669"/>
    <property type="project" value="UniProtKB-KW"/>
</dbReference>
<accession>A0A7J6NNW4</accession>
<dbReference type="InterPro" id="IPR036621">
    <property type="entry name" value="Anticodon-bd_dom_sf"/>
</dbReference>
<evidence type="ECO:0000256" key="4">
    <source>
        <dbReference type="ARBA" id="ARBA00022741"/>
    </source>
</evidence>
<gene>
    <name evidence="12" type="ORF">FOZ60_006813</name>
</gene>
<dbReference type="GO" id="GO:0017101">
    <property type="term" value="C:aminoacyl-tRNA synthetase multienzyme complex"/>
    <property type="evidence" value="ECO:0007669"/>
    <property type="project" value="TreeGrafter"/>
</dbReference>
<dbReference type="Gene3D" id="3.40.50.800">
    <property type="entry name" value="Anticodon-binding domain"/>
    <property type="match status" value="2"/>
</dbReference>
<keyword evidence="6" id="KW-0648">Protein biosynthesis</keyword>
<evidence type="ECO:0000256" key="9">
    <source>
        <dbReference type="ARBA" id="ARBA00047671"/>
    </source>
</evidence>
<dbReference type="PRINTS" id="PR01046">
    <property type="entry name" value="TRNASYNTHPRO"/>
</dbReference>
<dbReference type="PANTHER" id="PTHR43382">
    <property type="entry name" value="PROLYL-TRNA SYNTHETASE"/>
    <property type="match status" value="1"/>
</dbReference>
<dbReference type="SUPFAM" id="SSF64586">
    <property type="entry name" value="C-terminal domain of ProRS"/>
    <property type="match status" value="1"/>
</dbReference>
<dbReference type="InterPro" id="IPR004154">
    <property type="entry name" value="Anticodon-bd"/>
</dbReference>
<dbReference type="GO" id="GO:0002161">
    <property type="term" value="F:aminoacyl-tRNA deacylase activity"/>
    <property type="evidence" value="ECO:0007669"/>
    <property type="project" value="InterPro"/>
</dbReference>
<evidence type="ECO:0000256" key="1">
    <source>
        <dbReference type="ARBA" id="ARBA00012831"/>
    </source>
</evidence>
<evidence type="ECO:0000259" key="11">
    <source>
        <dbReference type="PROSITE" id="PS50862"/>
    </source>
</evidence>
<dbReference type="FunFam" id="3.30.930.10:FF:000037">
    <property type="entry name" value="Proline--tRNA ligase"/>
    <property type="match status" value="1"/>
</dbReference>
<dbReference type="SUPFAM" id="SSF52954">
    <property type="entry name" value="Class II aaRS ABD-related"/>
    <property type="match status" value="2"/>
</dbReference>
<dbReference type="PANTHER" id="PTHR43382:SF2">
    <property type="entry name" value="BIFUNCTIONAL GLUTAMATE_PROLINE--TRNA LIGASE"/>
    <property type="match status" value="1"/>
</dbReference>
<evidence type="ECO:0000256" key="7">
    <source>
        <dbReference type="ARBA" id="ARBA00023146"/>
    </source>
</evidence>
<name>A0A7J6NNW4_PEROL</name>
<keyword evidence="5" id="KW-0067">ATP-binding</keyword>
<keyword evidence="3" id="KW-0436">Ligase</keyword>
<dbReference type="EMBL" id="JABANP010000275">
    <property type="protein sequence ID" value="KAF4685157.1"/>
    <property type="molecule type" value="Genomic_DNA"/>
</dbReference>
<sequence length="1109" mass="123871">MSSSSALESKLAELGIPLVFTKEHEAVFTVDEMKDHLEGVEGERAKNLFLKDKKKHYYLLTADINSKTDLNSVGKLLSAKDLRFADGKKMTEMLGVPLGSVTPFALMNESSEGVKFVVDSKLVNSDVVLVHPNRNTATVGVSGANLVKFAESTGHEVVVVDLPENGSDAAAAPKAPVTKDAVKPKKEKKPKAPAVKKEKVDEKGVNKEGIDVKKMEDFSKWYTQVITRGGFIRYHDISGCYILRPPVMYIWEQIQDTFNAAIKKLGVRPCCFPMFVSKSALEREKEHVEGFSPEVAWVTKAGDSDLPEPIAIRPTSETIMYPSYADWIRSYRDLPLKLNQWTNVVRWEFKQPTPFIRTREFLWQEGHTAHATKEEAVELVYKILDLYKMLYEELLAVPVVQGVKSEMEKFAGFLPQVVRLRPLCEAFVACNGRAVQGATSHFLGTHFAKMFGIEFEDRDGEKKFAEQTSWGFTTRSIGVMIMEHGDDKGLVLPPRVAEVQVVIVPIPPKGAGSQWSTAELKTMIGDKCKSLYEDLNSNGVRVVLDDRDDKTPGYKFNHWELRGVPLRIEVGAKDLEKGVVTFVRRNTGKKSQEAKHTSVEVKETLESIQSELLEAARSKLHDGIVKVTNWDETEESEEEIKKITAEQSKEQVVVTDEEGGAPALSGAMKSLCIPLESSGYQLPMPEGTKCFFTGKPAKRFMISTLRVLTVGSKREHIHGLLACCCVAAKRCKANSLATEGSAGDKVSVSRIQGLIRAPRRCSEIREGRNAEALVVERGGLAKAHDLPGCFIMLPSSMYIWDTIRERVTIELGRYRRSRCLRFTVALRVGVKPCYFPLFVPSRPFPSAVSSAECLPGLVTKAGGSTLNEPVALRVSSEEVAEACLSEWIRSHRDLPLKLSHWGSSIRFNSRWRHLPFLKCREVLQQEGYAAHKCLEEAEAFTGSLIELYRNVFEDLLALSTEEGTSEDGATRSLDALISDGSRVRVLTVVCRKAVENVRFEDSVAETQAVVIPMPPSRDVGPAQWEVKMRAIERRCEEVRDLLLSDGIRCIFDDDRKKRPGFKFTRWDLQGVPLSIQLGCDELESNTLTIGYRHSGQKFNQEAFSVDRVE</sequence>
<dbReference type="PROSITE" id="PS50862">
    <property type="entry name" value="AA_TRNA_LIGASE_II"/>
    <property type="match status" value="2"/>
</dbReference>